<proteinExistence type="predicted"/>
<name>A0A6A4MYG6_LUPAL</name>
<keyword evidence="2" id="KW-1185">Reference proteome</keyword>
<evidence type="ECO:0000313" key="2">
    <source>
        <dbReference type="Proteomes" id="UP000447434"/>
    </source>
</evidence>
<reference evidence="2" key="1">
    <citation type="journal article" date="2020" name="Nat. Commun.">
        <title>Genome sequence of the cluster root forming white lupin.</title>
        <authorList>
            <person name="Hufnagel B."/>
            <person name="Marques A."/>
            <person name="Soriano A."/>
            <person name="Marques L."/>
            <person name="Divol F."/>
            <person name="Doumas P."/>
            <person name="Sallet E."/>
            <person name="Mancinotti D."/>
            <person name="Carrere S."/>
            <person name="Marande W."/>
            <person name="Arribat S."/>
            <person name="Keller J."/>
            <person name="Huneau C."/>
            <person name="Blein T."/>
            <person name="Aime D."/>
            <person name="Laguerre M."/>
            <person name="Taylor J."/>
            <person name="Schubert V."/>
            <person name="Nelson M."/>
            <person name="Geu-Flores F."/>
            <person name="Crespi M."/>
            <person name="Gallardo-Guerrero K."/>
            <person name="Delaux P.-M."/>
            <person name="Salse J."/>
            <person name="Berges H."/>
            <person name="Guyot R."/>
            <person name="Gouzy J."/>
            <person name="Peret B."/>
        </authorList>
    </citation>
    <scope>NUCLEOTIDE SEQUENCE [LARGE SCALE GENOMIC DNA]</scope>
    <source>
        <strain evidence="2">cv. Amiga</strain>
    </source>
</reference>
<evidence type="ECO:0000313" key="1">
    <source>
        <dbReference type="EMBL" id="KAE9584885.1"/>
    </source>
</evidence>
<accession>A0A6A4MYG6</accession>
<sequence length="68" mass="8481">MLANMIFLNLPITWYQKWLYYFKIRKRCSTNLLVRLLNNHKITRLCHSFHGRKQREYYQKQKITTKSC</sequence>
<dbReference type="AlphaFoldDB" id="A0A6A4MYG6"/>
<dbReference type="EMBL" id="WOCE01000025">
    <property type="protein sequence ID" value="KAE9584885.1"/>
    <property type="molecule type" value="Genomic_DNA"/>
</dbReference>
<dbReference type="Proteomes" id="UP000447434">
    <property type="component" value="Chromosome 25"/>
</dbReference>
<organism evidence="1 2">
    <name type="scientific">Lupinus albus</name>
    <name type="common">White lupine</name>
    <name type="synonym">Lupinus termis</name>
    <dbReference type="NCBI Taxonomy" id="3870"/>
    <lineage>
        <taxon>Eukaryota</taxon>
        <taxon>Viridiplantae</taxon>
        <taxon>Streptophyta</taxon>
        <taxon>Embryophyta</taxon>
        <taxon>Tracheophyta</taxon>
        <taxon>Spermatophyta</taxon>
        <taxon>Magnoliopsida</taxon>
        <taxon>eudicotyledons</taxon>
        <taxon>Gunneridae</taxon>
        <taxon>Pentapetalae</taxon>
        <taxon>rosids</taxon>
        <taxon>fabids</taxon>
        <taxon>Fabales</taxon>
        <taxon>Fabaceae</taxon>
        <taxon>Papilionoideae</taxon>
        <taxon>50 kb inversion clade</taxon>
        <taxon>genistoids sensu lato</taxon>
        <taxon>core genistoids</taxon>
        <taxon>Genisteae</taxon>
        <taxon>Lupinus</taxon>
    </lineage>
</organism>
<gene>
    <name evidence="1" type="ORF">Lalb_Chr25g0283151</name>
</gene>
<comment type="caution">
    <text evidence="1">The sequence shown here is derived from an EMBL/GenBank/DDBJ whole genome shotgun (WGS) entry which is preliminary data.</text>
</comment>
<protein>
    <submittedName>
        <fullName evidence="1">Uncharacterized protein</fullName>
    </submittedName>
</protein>